<dbReference type="Proteomes" id="UP000596660">
    <property type="component" value="Unplaced"/>
</dbReference>
<keyword evidence="4" id="KW-1185">Reference proteome</keyword>
<dbReference type="AlphaFoldDB" id="A0A803NEA5"/>
<keyword evidence="2" id="KW-0472">Membrane</keyword>
<dbReference type="InterPro" id="IPR001680">
    <property type="entry name" value="WD40_rpt"/>
</dbReference>
<dbReference type="GO" id="GO:0006364">
    <property type="term" value="P:rRNA processing"/>
    <property type="evidence" value="ECO:0007669"/>
    <property type="project" value="EnsemblPlants"/>
</dbReference>
<dbReference type="Gramene" id="AUR62044456-RA">
    <property type="protein sequence ID" value="AUR62044456-RA:cds"/>
    <property type="gene ID" value="AUR62044456"/>
</dbReference>
<evidence type="ECO:0000313" key="4">
    <source>
        <dbReference type="Proteomes" id="UP000596660"/>
    </source>
</evidence>
<reference evidence="3" key="1">
    <citation type="journal article" date="2017" name="Nature">
        <title>The genome of Chenopodium quinoa.</title>
        <authorList>
            <person name="Jarvis D.E."/>
            <person name="Ho Y.S."/>
            <person name="Lightfoot D.J."/>
            <person name="Schmoeckel S.M."/>
            <person name="Li B."/>
            <person name="Borm T.J.A."/>
            <person name="Ohyanagi H."/>
            <person name="Mineta K."/>
            <person name="Michell C.T."/>
            <person name="Saber N."/>
            <person name="Kharbatia N.M."/>
            <person name="Rupper R.R."/>
            <person name="Sharp A.R."/>
            <person name="Dally N."/>
            <person name="Boughton B.A."/>
            <person name="Woo Y.H."/>
            <person name="Gao G."/>
            <person name="Schijlen E.G.W.M."/>
            <person name="Guo X."/>
            <person name="Momin A.A."/>
            <person name="Negrao S."/>
            <person name="Al-Babili S."/>
            <person name="Gehring C."/>
            <person name="Roessner U."/>
            <person name="Jung C."/>
            <person name="Murphy K."/>
            <person name="Arold S.T."/>
            <person name="Gojobori T."/>
            <person name="van der Linden C.G."/>
            <person name="van Loo E.N."/>
            <person name="Jellen E.N."/>
            <person name="Maughan P.J."/>
            <person name="Tester M."/>
        </authorList>
    </citation>
    <scope>NUCLEOTIDE SEQUENCE [LARGE SCALE GENOMIC DNA]</scope>
    <source>
        <strain evidence="3">cv. PI 614886</strain>
    </source>
</reference>
<feature type="transmembrane region" description="Helical" evidence="2">
    <location>
        <begin position="349"/>
        <end position="367"/>
    </location>
</feature>
<keyword evidence="2" id="KW-1133">Transmembrane helix</keyword>
<keyword evidence="1" id="KW-0853">WD repeat</keyword>
<dbReference type="GO" id="GO:0046345">
    <property type="term" value="P:abscisic acid catabolic process"/>
    <property type="evidence" value="ECO:0007669"/>
    <property type="project" value="EnsemblPlants"/>
</dbReference>
<evidence type="ECO:0000256" key="2">
    <source>
        <dbReference type="SAM" id="Phobius"/>
    </source>
</evidence>
<dbReference type="SMART" id="SM00320">
    <property type="entry name" value="WD40"/>
    <property type="match status" value="4"/>
</dbReference>
<dbReference type="PROSITE" id="PS50082">
    <property type="entry name" value="WD_REPEATS_2"/>
    <property type="match status" value="1"/>
</dbReference>
<sequence length="379" mass="41697">MGSSNIKDILTCFSPSLDFFAVTSGDGRIKIWDTLKGQLQTEFSDIVSSEETNLLTKPENRGHLSIDYTCMKWVTFEKKKKRKLDTSFLVLGTGSGDVLALDVSAGQLKWKINDCHPGGVTAIAFASRRSCLYTSGADGMVCELDPTTGNLLRNFKASTKAVSSLSVSPDGKTIVTAASQMKIFGSDHKKIQKFTGHPGAVRCMTLSKDGKYVFSSAVGERYVAVWQVDGSKKQSASCALAMEHPSVYLDCSTMMQMEQVFMFWPFQRVDATACPMENRLKTLGIISDLDVPTAKSTRASSLLKEIDIGTTVPPKKMRAAILSMQPSDASKILNVLLTCGSRGPAVESMFFHGFIIHWCIMVITFCLRNRRMLQLLLYI</sequence>
<dbReference type="PANTHER" id="PTHR45290:SF1">
    <property type="entry name" value="OS03G0300300 PROTEIN"/>
    <property type="match status" value="1"/>
</dbReference>
<dbReference type="EnsemblPlants" id="AUR62044456-RA">
    <property type="protein sequence ID" value="AUR62044456-RA:cds"/>
    <property type="gene ID" value="AUR62044456"/>
</dbReference>
<name>A0A803NEA5_CHEQI</name>
<dbReference type="InterPro" id="IPR036322">
    <property type="entry name" value="WD40_repeat_dom_sf"/>
</dbReference>
<dbReference type="GO" id="GO:0034455">
    <property type="term" value="C:t-UTP complex"/>
    <property type="evidence" value="ECO:0007669"/>
    <property type="project" value="EnsemblPlants"/>
</dbReference>
<organism evidence="3 4">
    <name type="scientific">Chenopodium quinoa</name>
    <name type="common">Quinoa</name>
    <dbReference type="NCBI Taxonomy" id="63459"/>
    <lineage>
        <taxon>Eukaryota</taxon>
        <taxon>Viridiplantae</taxon>
        <taxon>Streptophyta</taxon>
        <taxon>Embryophyta</taxon>
        <taxon>Tracheophyta</taxon>
        <taxon>Spermatophyta</taxon>
        <taxon>Magnoliopsida</taxon>
        <taxon>eudicotyledons</taxon>
        <taxon>Gunneridae</taxon>
        <taxon>Pentapetalae</taxon>
        <taxon>Caryophyllales</taxon>
        <taxon>Chenopodiaceae</taxon>
        <taxon>Chenopodioideae</taxon>
        <taxon>Atripliceae</taxon>
        <taxon>Chenopodium</taxon>
    </lineage>
</organism>
<accession>A0A803NEA5</accession>
<reference evidence="3" key="2">
    <citation type="submission" date="2021-03" db="UniProtKB">
        <authorList>
            <consortium name="EnsemblPlants"/>
        </authorList>
    </citation>
    <scope>IDENTIFICATION</scope>
</reference>
<dbReference type="Pfam" id="PF00400">
    <property type="entry name" value="WD40"/>
    <property type="match status" value="4"/>
</dbReference>
<dbReference type="PANTHER" id="PTHR45290">
    <property type="entry name" value="OS03G0300300 PROTEIN"/>
    <property type="match status" value="1"/>
</dbReference>
<keyword evidence="2" id="KW-0812">Transmembrane</keyword>
<dbReference type="SUPFAM" id="SSF50978">
    <property type="entry name" value="WD40 repeat-like"/>
    <property type="match status" value="1"/>
</dbReference>
<dbReference type="Gene3D" id="2.130.10.10">
    <property type="entry name" value="YVTN repeat-like/Quinoprotein amine dehydrogenase"/>
    <property type="match status" value="2"/>
</dbReference>
<protein>
    <submittedName>
        <fullName evidence="3">Uncharacterized protein</fullName>
    </submittedName>
</protein>
<feature type="repeat" description="WD" evidence="1">
    <location>
        <begin position="13"/>
        <end position="42"/>
    </location>
</feature>
<evidence type="ECO:0000313" key="3">
    <source>
        <dbReference type="EnsemblPlants" id="AUR62044456-RA:cds"/>
    </source>
</evidence>
<dbReference type="InterPro" id="IPR015943">
    <property type="entry name" value="WD40/YVTN_repeat-like_dom_sf"/>
</dbReference>
<proteinExistence type="predicted"/>
<evidence type="ECO:0000256" key="1">
    <source>
        <dbReference type="PROSITE-ProRule" id="PRU00221"/>
    </source>
</evidence>